<protein>
    <recommendedName>
        <fullName evidence="4">DUF1616 domain-containing protein</fullName>
    </recommendedName>
</protein>
<feature type="transmembrane region" description="Helical" evidence="1">
    <location>
        <begin position="62"/>
        <end position="82"/>
    </location>
</feature>
<accession>A0A497JH93</accession>
<comment type="caution">
    <text evidence="2">The sequence shown here is derived from an EMBL/GenBank/DDBJ whole genome shotgun (WGS) entry which is preliminary data.</text>
</comment>
<sequence length="100" mass="11567">MLNDFIAALKLAFILFIPGFFLTLPFSFKHEERIFFSILFSVVLVPFIGLLLHLILKIPLDEFLVNLVFALVICIGIFGYYIKKQKLKSQNKENKEEANT</sequence>
<gene>
    <name evidence="2" type="ORF">DRO04_01765</name>
</gene>
<keyword evidence="1" id="KW-0812">Transmembrane</keyword>
<name>A0A497JH93_9ARCH</name>
<dbReference type="EMBL" id="QMWP01000054">
    <property type="protein sequence ID" value="RLG70533.1"/>
    <property type="molecule type" value="Genomic_DNA"/>
</dbReference>
<keyword evidence="1" id="KW-0472">Membrane</keyword>
<reference evidence="2 3" key="1">
    <citation type="submission" date="2018-06" db="EMBL/GenBank/DDBJ databases">
        <title>Extensive metabolic versatility and redundancy in microbially diverse, dynamic hydrothermal sediments.</title>
        <authorList>
            <person name="Dombrowski N."/>
            <person name="Teske A."/>
            <person name="Baker B.J."/>
        </authorList>
    </citation>
    <scope>NUCLEOTIDE SEQUENCE [LARGE SCALE GENOMIC DNA]</scope>
    <source>
        <strain evidence="2">B51_G17</strain>
    </source>
</reference>
<organism evidence="2 3">
    <name type="scientific">Candidatus Iainarchaeum sp</name>
    <dbReference type="NCBI Taxonomy" id="3101447"/>
    <lineage>
        <taxon>Archaea</taxon>
        <taxon>Candidatus Iainarchaeota</taxon>
        <taxon>Candidatus Iainarchaeia</taxon>
        <taxon>Candidatus Iainarchaeales</taxon>
        <taxon>Candidatus Iainarchaeaceae</taxon>
        <taxon>Candidatus Iainarchaeum</taxon>
    </lineage>
</organism>
<feature type="transmembrane region" description="Helical" evidence="1">
    <location>
        <begin position="6"/>
        <end position="27"/>
    </location>
</feature>
<feature type="transmembrane region" description="Helical" evidence="1">
    <location>
        <begin position="34"/>
        <end position="56"/>
    </location>
</feature>
<proteinExistence type="predicted"/>
<evidence type="ECO:0000256" key="1">
    <source>
        <dbReference type="SAM" id="Phobius"/>
    </source>
</evidence>
<evidence type="ECO:0008006" key="4">
    <source>
        <dbReference type="Google" id="ProtNLM"/>
    </source>
</evidence>
<keyword evidence="1" id="KW-1133">Transmembrane helix</keyword>
<evidence type="ECO:0000313" key="3">
    <source>
        <dbReference type="Proteomes" id="UP000278031"/>
    </source>
</evidence>
<dbReference type="Proteomes" id="UP000278031">
    <property type="component" value="Unassembled WGS sequence"/>
</dbReference>
<evidence type="ECO:0000313" key="2">
    <source>
        <dbReference type="EMBL" id="RLG70533.1"/>
    </source>
</evidence>
<dbReference type="AlphaFoldDB" id="A0A497JH93"/>